<gene>
    <name evidence="1" type="ORF">CC86DRAFT_383506</name>
</gene>
<sequence length="181" mass="20821">MWKSRRSSTHSVKVLRHFVVSHSTNYDTLFQFARPIVNMHMLFIHELPRLSAILPSYYNFTTPPERKNLSAPAASSHTRQLLLEALFFGSYEHPYHSTPLHSIHVQVTMGTARSTVPTYHLWEGPRDGPPVVYPMSQKQYRAGNRETEATSIKHKLKKTVGVVLEEISLPKKRISVDMEKK</sequence>
<dbReference type="AlphaFoldDB" id="A0A6A6ZUH3"/>
<proteinExistence type="predicted"/>
<evidence type="ECO:0000313" key="2">
    <source>
        <dbReference type="Proteomes" id="UP000799424"/>
    </source>
</evidence>
<keyword evidence="2" id="KW-1185">Reference proteome</keyword>
<dbReference type="EMBL" id="MU006229">
    <property type="protein sequence ID" value="KAF2824712.1"/>
    <property type="molecule type" value="Genomic_DNA"/>
</dbReference>
<protein>
    <submittedName>
        <fullName evidence="1">Uncharacterized protein</fullName>
    </submittedName>
</protein>
<accession>A0A6A6ZUH3</accession>
<dbReference type="Proteomes" id="UP000799424">
    <property type="component" value="Unassembled WGS sequence"/>
</dbReference>
<reference evidence="1" key="1">
    <citation type="journal article" date="2020" name="Stud. Mycol.">
        <title>101 Dothideomycetes genomes: a test case for predicting lifestyles and emergence of pathogens.</title>
        <authorList>
            <person name="Haridas S."/>
            <person name="Albert R."/>
            <person name="Binder M."/>
            <person name="Bloem J."/>
            <person name="Labutti K."/>
            <person name="Salamov A."/>
            <person name="Andreopoulos B."/>
            <person name="Baker S."/>
            <person name="Barry K."/>
            <person name="Bills G."/>
            <person name="Bluhm B."/>
            <person name="Cannon C."/>
            <person name="Castanera R."/>
            <person name="Culley D."/>
            <person name="Daum C."/>
            <person name="Ezra D."/>
            <person name="Gonzalez J."/>
            <person name="Henrissat B."/>
            <person name="Kuo A."/>
            <person name="Liang C."/>
            <person name="Lipzen A."/>
            <person name="Lutzoni F."/>
            <person name="Magnuson J."/>
            <person name="Mondo S."/>
            <person name="Nolan M."/>
            <person name="Ohm R."/>
            <person name="Pangilinan J."/>
            <person name="Park H.-J."/>
            <person name="Ramirez L."/>
            <person name="Alfaro M."/>
            <person name="Sun H."/>
            <person name="Tritt A."/>
            <person name="Yoshinaga Y."/>
            <person name="Zwiers L.-H."/>
            <person name="Turgeon B."/>
            <person name="Goodwin S."/>
            <person name="Spatafora J."/>
            <person name="Crous P."/>
            <person name="Grigoriev I."/>
        </authorList>
    </citation>
    <scope>NUCLEOTIDE SEQUENCE</scope>
    <source>
        <strain evidence="1">CBS 113818</strain>
    </source>
</reference>
<name>A0A6A6ZUH3_9PLEO</name>
<evidence type="ECO:0000313" key="1">
    <source>
        <dbReference type="EMBL" id="KAF2824712.1"/>
    </source>
</evidence>
<organism evidence="1 2">
    <name type="scientific">Ophiobolus disseminans</name>
    <dbReference type="NCBI Taxonomy" id="1469910"/>
    <lineage>
        <taxon>Eukaryota</taxon>
        <taxon>Fungi</taxon>
        <taxon>Dikarya</taxon>
        <taxon>Ascomycota</taxon>
        <taxon>Pezizomycotina</taxon>
        <taxon>Dothideomycetes</taxon>
        <taxon>Pleosporomycetidae</taxon>
        <taxon>Pleosporales</taxon>
        <taxon>Pleosporineae</taxon>
        <taxon>Phaeosphaeriaceae</taxon>
        <taxon>Ophiobolus</taxon>
    </lineage>
</organism>